<feature type="region of interest" description="Disordered" evidence="1">
    <location>
        <begin position="45"/>
        <end position="96"/>
    </location>
</feature>
<dbReference type="EMBL" id="JBJKBG010000011">
    <property type="protein sequence ID" value="KAL3715844.1"/>
    <property type="molecule type" value="Genomic_DNA"/>
</dbReference>
<name>A0ABD3INC1_EUCGL</name>
<sequence length="96" mass="11593">MRMRKQLLRASSNPKLIRRIWVLDQEPISITNPSWVRALMCSNQREEQQQQQQQQRKLMEAGKLLKKQHPQQLKEEAPDQRREQSEKDEDFRGRQA</sequence>
<evidence type="ECO:0000313" key="3">
    <source>
        <dbReference type="Proteomes" id="UP001634007"/>
    </source>
</evidence>
<keyword evidence="3" id="KW-1185">Reference proteome</keyword>
<accession>A0ABD3INC1</accession>
<proteinExistence type="predicted"/>
<feature type="compositionally biased region" description="Basic and acidic residues" evidence="1">
    <location>
        <begin position="72"/>
        <end position="96"/>
    </location>
</feature>
<gene>
    <name evidence="2" type="ORF">ACJRO7_007577</name>
</gene>
<reference evidence="2 3" key="1">
    <citation type="submission" date="2024-11" db="EMBL/GenBank/DDBJ databases">
        <title>Chromosome-level genome assembly of Eucalyptus globulus Labill. provides insights into its genome evolution.</title>
        <authorList>
            <person name="Li X."/>
        </authorList>
    </citation>
    <scope>NUCLEOTIDE SEQUENCE [LARGE SCALE GENOMIC DNA]</scope>
    <source>
        <strain evidence="2">CL2024</strain>
        <tissue evidence="2">Fresh tender leaves</tissue>
    </source>
</reference>
<evidence type="ECO:0000256" key="1">
    <source>
        <dbReference type="SAM" id="MobiDB-lite"/>
    </source>
</evidence>
<organism evidence="2 3">
    <name type="scientific">Eucalyptus globulus</name>
    <name type="common">Tasmanian blue gum</name>
    <dbReference type="NCBI Taxonomy" id="34317"/>
    <lineage>
        <taxon>Eukaryota</taxon>
        <taxon>Viridiplantae</taxon>
        <taxon>Streptophyta</taxon>
        <taxon>Embryophyta</taxon>
        <taxon>Tracheophyta</taxon>
        <taxon>Spermatophyta</taxon>
        <taxon>Magnoliopsida</taxon>
        <taxon>eudicotyledons</taxon>
        <taxon>Gunneridae</taxon>
        <taxon>Pentapetalae</taxon>
        <taxon>rosids</taxon>
        <taxon>malvids</taxon>
        <taxon>Myrtales</taxon>
        <taxon>Myrtaceae</taxon>
        <taxon>Myrtoideae</taxon>
        <taxon>Eucalypteae</taxon>
        <taxon>Eucalyptus</taxon>
    </lineage>
</organism>
<dbReference type="Proteomes" id="UP001634007">
    <property type="component" value="Unassembled WGS sequence"/>
</dbReference>
<evidence type="ECO:0000313" key="2">
    <source>
        <dbReference type="EMBL" id="KAL3715844.1"/>
    </source>
</evidence>
<dbReference type="AlphaFoldDB" id="A0ABD3INC1"/>
<protein>
    <submittedName>
        <fullName evidence="2">Uncharacterized protein</fullName>
    </submittedName>
</protein>
<comment type="caution">
    <text evidence="2">The sequence shown here is derived from an EMBL/GenBank/DDBJ whole genome shotgun (WGS) entry which is preliminary data.</text>
</comment>